<dbReference type="PANTHER" id="PTHR43238:SF1">
    <property type="entry name" value="GDP-L-FUCOSE SYNTHASE"/>
    <property type="match status" value="1"/>
</dbReference>
<evidence type="ECO:0000256" key="1">
    <source>
        <dbReference type="ARBA" id="ARBA00005959"/>
    </source>
</evidence>
<dbReference type="UniPathway" id="UPA00128">
    <property type="reaction ID" value="UER00191"/>
</dbReference>
<gene>
    <name evidence="5" type="primary">fcl</name>
    <name evidence="7" type="ORF">SAMN04489859_1004140</name>
</gene>
<organism evidence="7 8">
    <name type="scientific">Paracoccus alcaliphilus</name>
    <dbReference type="NCBI Taxonomy" id="34002"/>
    <lineage>
        <taxon>Bacteria</taxon>
        <taxon>Pseudomonadati</taxon>
        <taxon>Pseudomonadota</taxon>
        <taxon>Alphaproteobacteria</taxon>
        <taxon>Rhodobacterales</taxon>
        <taxon>Paracoccaceae</taxon>
        <taxon>Paracoccus</taxon>
    </lineage>
</organism>
<dbReference type="STRING" id="34002.SAMN04489859_1004140"/>
<comment type="similarity">
    <text evidence="1 5">Belongs to the NAD(P)-dependent epimerase/dehydratase family. Fucose synthase subfamily.</text>
</comment>
<sequence>MRRLLITGGQGMVGRNLRAHPGIADWAVLAPSSQELDLLDEAALRDYLAQHRPDAVVHAAGVVGGIHANMAQPVHFLVANTRMGVNIVTACLEAGIGTLINLASSCIYPRALGQGLSEDRILTGALEPTNEGYALAKITTMRLCEYAMREDPALNYKTLIPCNLYGKWDKFDPRHSHLLPAIIHKVHQAMQDGLDEVEIWGDGTARREFMYAGDLADAVMRALSDPGALPESLNIGPGHDHSINDYYRIVAQVIGWQGRFIHDLSRPVGMKQKLLSVERQREWGWQPRVGLADGIRETYEFYLQEHVT</sequence>
<dbReference type="SUPFAM" id="SSF51735">
    <property type="entry name" value="NAD(P)-binding Rossmann-fold domains"/>
    <property type="match status" value="1"/>
</dbReference>
<dbReference type="CDD" id="cd05239">
    <property type="entry name" value="GDP_FS_SDR_e"/>
    <property type="match status" value="1"/>
</dbReference>
<feature type="site" description="Important for catalytic activity" evidence="5">
    <location>
        <position position="106"/>
    </location>
</feature>
<dbReference type="EC" id="1.1.1.271" evidence="5"/>
<reference evidence="7 8" key="1">
    <citation type="submission" date="2016-10" db="EMBL/GenBank/DDBJ databases">
        <authorList>
            <person name="de Groot N.N."/>
        </authorList>
    </citation>
    <scope>NUCLEOTIDE SEQUENCE [LARGE SCALE GENOMIC DNA]</scope>
    <source>
        <strain evidence="7 8">DSM 8512</strain>
    </source>
</reference>
<feature type="binding site" evidence="5">
    <location>
        <position position="207"/>
    </location>
    <ligand>
        <name>substrate</name>
    </ligand>
</feature>
<dbReference type="PANTHER" id="PTHR43238">
    <property type="entry name" value="GDP-L-FUCOSE SYNTHASE"/>
    <property type="match status" value="1"/>
</dbReference>
<feature type="binding site" evidence="5">
    <location>
        <position position="200"/>
    </location>
    <ligand>
        <name>substrate</name>
    </ligand>
</feature>
<dbReference type="InterPro" id="IPR028614">
    <property type="entry name" value="GDP_fucose/colitose_synth"/>
</dbReference>
<evidence type="ECO:0000256" key="2">
    <source>
        <dbReference type="ARBA" id="ARBA00022857"/>
    </source>
</evidence>
<feature type="active site" description="Proton donor/acceptor" evidence="5">
    <location>
        <position position="133"/>
    </location>
</feature>
<dbReference type="EMBL" id="FODE01000004">
    <property type="protein sequence ID" value="SEN32992.1"/>
    <property type="molecule type" value="Genomic_DNA"/>
</dbReference>
<comment type="caution">
    <text evidence="5">Lacks conserved residue(s) required for the propagation of feature annotation.</text>
</comment>
<dbReference type="HAMAP" id="MF_00956">
    <property type="entry name" value="GDP_fucose_synth"/>
    <property type="match status" value="1"/>
</dbReference>
<dbReference type="GO" id="GO:0016853">
    <property type="term" value="F:isomerase activity"/>
    <property type="evidence" value="ECO:0007669"/>
    <property type="project" value="UniProtKB-KW"/>
</dbReference>
<evidence type="ECO:0000313" key="8">
    <source>
        <dbReference type="Proteomes" id="UP000199054"/>
    </source>
</evidence>
<comment type="pathway">
    <text evidence="5">Nucleotide-sugar biosynthesis; GDP-L-fucose biosynthesis via de novo pathway; GDP-L-fucose from GDP-alpha-D-mannose: step 2/2.</text>
</comment>
<dbReference type="InterPro" id="IPR001509">
    <property type="entry name" value="Epimerase_deHydtase"/>
</dbReference>
<dbReference type="AlphaFoldDB" id="A0A1H8FMR0"/>
<protein>
    <recommendedName>
        <fullName evidence="5">GDP-L-fucose synthase</fullName>
        <ecNumber evidence="5">1.1.1.271</ecNumber>
    </recommendedName>
    <alternativeName>
        <fullName evidence="5">GDP-4-keto-6-deoxy-D-mannose-3,5-epimerase-4-reductase</fullName>
    </alternativeName>
</protein>
<dbReference type="RefSeq" id="WP_090610725.1">
    <property type="nucleotide sequence ID" value="NZ_CP067124.1"/>
</dbReference>
<feature type="binding site" evidence="5">
    <location>
        <begin position="102"/>
        <end position="105"/>
    </location>
    <ligand>
        <name>NADP(+)</name>
        <dbReference type="ChEBI" id="CHEBI:58349"/>
    </ligand>
</feature>
<comment type="function">
    <text evidence="5">Catalyzes the two-step NADP-dependent conversion of GDP-4-dehydro-6-deoxy-D-mannose to GDP-fucose, involving an epimerase and a reductase reaction.</text>
</comment>
<evidence type="ECO:0000313" key="7">
    <source>
        <dbReference type="EMBL" id="SEN32992.1"/>
    </source>
</evidence>
<dbReference type="Gene3D" id="3.40.50.720">
    <property type="entry name" value="NAD(P)-binding Rossmann-like Domain"/>
    <property type="match status" value="1"/>
</dbReference>
<feature type="binding site" evidence="5">
    <location>
        <begin position="161"/>
        <end position="164"/>
    </location>
    <ligand>
        <name>NADP(+)</name>
        <dbReference type="ChEBI" id="CHEBI:58349"/>
    </ligand>
</feature>
<comment type="catalytic activity">
    <reaction evidence="5">
        <text>GDP-beta-L-fucose + NADP(+) = GDP-4-dehydro-alpha-D-rhamnose + NADPH + H(+)</text>
        <dbReference type="Rhea" id="RHEA:18885"/>
        <dbReference type="ChEBI" id="CHEBI:15378"/>
        <dbReference type="ChEBI" id="CHEBI:57273"/>
        <dbReference type="ChEBI" id="CHEBI:57783"/>
        <dbReference type="ChEBI" id="CHEBI:57964"/>
        <dbReference type="ChEBI" id="CHEBI:58349"/>
        <dbReference type="EC" id="1.1.1.271"/>
    </reaction>
</comment>
<dbReference type="GO" id="GO:0070401">
    <property type="term" value="F:NADP+ binding"/>
    <property type="evidence" value="ECO:0007669"/>
    <property type="project" value="UniProtKB-UniRule"/>
</dbReference>
<keyword evidence="4 5" id="KW-0413">Isomerase</keyword>
<dbReference type="GO" id="GO:0042351">
    <property type="term" value="P:'de novo' GDP-L-fucose biosynthetic process"/>
    <property type="evidence" value="ECO:0007669"/>
    <property type="project" value="UniProtKB-UniRule"/>
</dbReference>
<dbReference type="OrthoDB" id="9811425at2"/>
<proteinExistence type="inferred from homology"/>
<feature type="binding site" evidence="5">
    <location>
        <position position="177"/>
    </location>
    <ligand>
        <name>NADP(+)</name>
        <dbReference type="ChEBI" id="CHEBI:58349"/>
    </ligand>
</feature>
<keyword evidence="5" id="KW-0511">Multifunctional enzyme</keyword>
<evidence type="ECO:0000256" key="4">
    <source>
        <dbReference type="ARBA" id="ARBA00023235"/>
    </source>
</evidence>
<keyword evidence="8" id="KW-1185">Reference proteome</keyword>
<evidence type="ECO:0000259" key="6">
    <source>
        <dbReference type="Pfam" id="PF01370"/>
    </source>
</evidence>
<feature type="site" description="Important for catalytic activity" evidence="5">
    <location>
        <position position="104"/>
    </location>
</feature>
<feature type="binding site" evidence="5">
    <location>
        <position position="137"/>
    </location>
    <ligand>
        <name>NADP(+)</name>
        <dbReference type="ChEBI" id="CHEBI:58349"/>
    </ligand>
</feature>
<feature type="domain" description="NAD-dependent epimerase/dehydratase" evidence="6">
    <location>
        <begin position="5"/>
        <end position="236"/>
    </location>
</feature>
<dbReference type="GO" id="GO:0050577">
    <property type="term" value="F:GDP-L-fucose synthase activity"/>
    <property type="evidence" value="ECO:0007669"/>
    <property type="project" value="UniProtKB-UniRule"/>
</dbReference>
<feature type="binding site" evidence="5">
    <location>
        <begin position="8"/>
        <end position="14"/>
    </location>
    <ligand>
        <name>NADP(+)</name>
        <dbReference type="ChEBI" id="CHEBI:58349"/>
    </ligand>
</feature>
<evidence type="ECO:0000256" key="5">
    <source>
        <dbReference type="HAMAP-Rule" id="MF_00956"/>
    </source>
</evidence>
<dbReference type="InterPro" id="IPR036291">
    <property type="entry name" value="NAD(P)-bd_dom_sf"/>
</dbReference>
<dbReference type="Gene3D" id="3.90.25.10">
    <property type="entry name" value="UDP-galactose 4-epimerase, domain 1"/>
    <property type="match status" value="1"/>
</dbReference>
<evidence type="ECO:0000256" key="3">
    <source>
        <dbReference type="ARBA" id="ARBA00023002"/>
    </source>
</evidence>
<name>A0A1H8FMR0_9RHOB</name>
<feature type="binding site" evidence="5">
    <location>
        <position position="185"/>
    </location>
    <ligand>
        <name>substrate</name>
    </ligand>
</feature>
<keyword evidence="2 5" id="KW-0521">NADP</keyword>
<accession>A0A1H8FMR0</accession>
<keyword evidence="3 5" id="KW-0560">Oxidoreductase</keyword>
<dbReference type="Proteomes" id="UP000199054">
    <property type="component" value="Unassembled WGS sequence"/>
</dbReference>
<dbReference type="Pfam" id="PF01370">
    <property type="entry name" value="Epimerase"/>
    <property type="match status" value="1"/>
</dbReference>